<protein>
    <submittedName>
        <fullName evidence="2">Uncharacterized protein</fullName>
    </submittedName>
</protein>
<comment type="caution">
    <text evidence="2">The sequence shown here is derived from an EMBL/GenBank/DDBJ whole genome shotgun (WGS) entry which is preliminary data.</text>
</comment>
<proteinExistence type="predicted"/>
<feature type="compositionally biased region" description="Basic and acidic residues" evidence="1">
    <location>
        <begin position="164"/>
        <end position="179"/>
    </location>
</feature>
<dbReference type="AlphaFoldDB" id="A0AA39X5F2"/>
<feature type="region of interest" description="Disordered" evidence="1">
    <location>
        <begin position="1"/>
        <end position="28"/>
    </location>
</feature>
<feature type="region of interest" description="Disordered" evidence="1">
    <location>
        <begin position="250"/>
        <end position="291"/>
    </location>
</feature>
<feature type="compositionally biased region" description="Basic and acidic residues" evidence="1">
    <location>
        <begin position="261"/>
        <end position="291"/>
    </location>
</feature>
<dbReference type="Proteomes" id="UP001175000">
    <property type="component" value="Unassembled WGS sequence"/>
</dbReference>
<feature type="compositionally biased region" description="Polar residues" evidence="1">
    <location>
        <begin position="183"/>
        <end position="195"/>
    </location>
</feature>
<evidence type="ECO:0000256" key="1">
    <source>
        <dbReference type="SAM" id="MobiDB-lite"/>
    </source>
</evidence>
<keyword evidence="3" id="KW-1185">Reference proteome</keyword>
<evidence type="ECO:0000313" key="2">
    <source>
        <dbReference type="EMBL" id="KAK0627631.1"/>
    </source>
</evidence>
<gene>
    <name evidence="2" type="ORF">B0T14DRAFT_140161</name>
</gene>
<organism evidence="2 3">
    <name type="scientific">Immersiella caudata</name>
    <dbReference type="NCBI Taxonomy" id="314043"/>
    <lineage>
        <taxon>Eukaryota</taxon>
        <taxon>Fungi</taxon>
        <taxon>Dikarya</taxon>
        <taxon>Ascomycota</taxon>
        <taxon>Pezizomycotina</taxon>
        <taxon>Sordariomycetes</taxon>
        <taxon>Sordariomycetidae</taxon>
        <taxon>Sordariales</taxon>
        <taxon>Lasiosphaeriaceae</taxon>
        <taxon>Immersiella</taxon>
    </lineage>
</organism>
<dbReference type="EMBL" id="JAULSU010000002">
    <property type="protein sequence ID" value="KAK0627631.1"/>
    <property type="molecule type" value="Genomic_DNA"/>
</dbReference>
<feature type="compositionally biased region" description="Polar residues" evidence="1">
    <location>
        <begin position="49"/>
        <end position="67"/>
    </location>
</feature>
<feature type="region of interest" description="Disordered" evidence="1">
    <location>
        <begin position="140"/>
        <end position="209"/>
    </location>
</feature>
<reference evidence="2" key="1">
    <citation type="submission" date="2023-06" db="EMBL/GenBank/DDBJ databases">
        <title>Genome-scale phylogeny and comparative genomics of the fungal order Sordariales.</title>
        <authorList>
            <consortium name="Lawrence Berkeley National Laboratory"/>
            <person name="Hensen N."/>
            <person name="Bonometti L."/>
            <person name="Westerberg I."/>
            <person name="Brannstrom I.O."/>
            <person name="Guillou S."/>
            <person name="Cros-Aarteil S."/>
            <person name="Calhoun S."/>
            <person name="Haridas S."/>
            <person name="Kuo A."/>
            <person name="Mondo S."/>
            <person name="Pangilinan J."/>
            <person name="Riley R."/>
            <person name="Labutti K."/>
            <person name="Andreopoulos B."/>
            <person name="Lipzen A."/>
            <person name="Chen C."/>
            <person name="Yanf M."/>
            <person name="Daum C."/>
            <person name="Ng V."/>
            <person name="Clum A."/>
            <person name="Steindorff A."/>
            <person name="Ohm R."/>
            <person name="Martin F."/>
            <person name="Silar P."/>
            <person name="Natvig D."/>
            <person name="Lalanne C."/>
            <person name="Gautier V."/>
            <person name="Ament-Velasquez S.L."/>
            <person name="Kruys A."/>
            <person name="Hutchinson M.I."/>
            <person name="Powell A.J."/>
            <person name="Barry K."/>
            <person name="Miller A.N."/>
            <person name="Grigoriev I.V."/>
            <person name="Debuchy R."/>
            <person name="Gladieux P."/>
            <person name="Thoren M.H."/>
            <person name="Johannesson H."/>
        </authorList>
    </citation>
    <scope>NUCLEOTIDE SEQUENCE</scope>
    <source>
        <strain evidence="2">CBS 606.72</strain>
    </source>
</reference>
<feature type="region of interest" description="Disordered" evidence="1">
    <location>
        <begin position="49"/>
        <end position="89"/>
    </location>
</feature>
<feature type="compositionally biased region" description="Basic and acidic residues" evidence="1">
    <location>
        <begin position="140"/>
        <end position="156"/>
    </location>
</feature>
<evidence type="ECO:0000313" key="3">
    <source>
        <dbReference type="Proteomes" id="UP001175000"/>
    </source>
</evidence>
<sequence length="291" mass="32415">MDNFILPGLSEVQGYSDEPPVESRHSKPSGTIVARTAQFHLQDSTTTITTARTNPSSSRVVSCTAYTDRNRRSRKLRGAPDSSNDEGYDTATLADSEIYGTPQLATATKYTKAETLTVTYRGDSDPEVLVRERIAIRPKKISKEERNQQHVRERGQEAQAAQAAKERNQRRSQHRDNRLDVALNSQTDAASTSAIDPNLKPDENGDITISIGNGAEITISGRATARRGRVSYYGDSFSGGVVLVRRGSTSYYGAGGRNTVRRQEEEESHVDRLRQRFTSPREEEVEERDRH</sequence>
<accession>A0AA39X5F2</accession>
<name>A0AA39X5F2_9PEZI</name>